<dbReference type="CDD" id="cd01727">
    <property type="entry name" value="LSm8"/>
    <property type="match status" value="1"/>
</dbReference>
<protein>
    <recommendedName>
        <fullName evidence="9">LSM2-LSM8 complex subunit LSM8</fullName>
    </recommendedName>
</protein>
<dbReference type="GO" id="GO:0000398">
    <property type="term" value="P:mRNA splicing, via spliceosome"/>
    <property type="evidence" value="ECO:0007669"/>
    <property type="project" value="UniProtKB-UniRule"/>
</dbReference>
<keyword evidence="8 9" id="KW-0687">Ribonucleoprotein</keyword>
<proteinExistence type="inferred from homology"/>
<evidence type="ECO:0000256" key="9">
    <source>
        <dbReference type="RuleBase" id="RU365048"/>
    </source>
</evidence>
<comment type="similarity">
    <text evidence="2 9">Belongs to the snRNP Sm proteins family.</text>
</comment>
<evidence type="ECO:0000313" key="11">
    <source>
        <dbReference type="EMBL" id="ORX72421.1"/>
    </source>
</evidence>
<accession>A0A1Y1WFT0</accession>
<dbReference type="STRING" id="61395.A0A1Y1WFT0"/>
<comment type="function">
    <text evidence="9">Plays role in pre-mRNA splicing as component of the U4/U6-U5 tri-snRNP complex that is involved in spliceosome assembly, and as component of the precatalytic spliceosome (spliceosome B complex). The heptameric LSM2-8 complex binds specifically to the 3'-terminal U-tract of U6 snRNA.</text>
</comment>
<dbReference type="InterPro" id="IPR047575">
    <property type="entry name" value="Sm"/>
</dbReference>
<dbReference type="SMART" id="SM00651">
    <property type="entry name" value="Sm"/>
    <property type="match status" value="1"/>
</dbReference>
<evidence type="ECO:0000256" key="5">
    <source>
        <dbReference type="ARBA" id="ARBA00022884"/>
    </source>
</evidence>
<dbReference type="Gene3D" id="2.30.30.100">
    <property type="match status" value="1"/>
</dbReference>
<dbReference type="PANTHER" id="PTHR15588">
    <property type="entry name" value="LSM1"/>
    <property type="match status" value="1"/>
</dbReference>
<dbReference type="GO" id="GO:0003729">
    <property type="term" value="F:mRNA binding"/>
    <property type="evidence" value="ECO:0007669"/>
    <property type="project" value="TreeGrafter"/>
</dbReference>
<feature type="domain" description="Sm" evidence="10">
    <location>
        <begin position="1"/>
        <end position="75"/>
    </location>
</feature>
<comment type="caution">
    <text evidence="11">The sequence shown here is derived from an EMBL/GenBank/DDBJ whole genome shotgun (WGS) entry which is preliminary data.</text>
</comment>
<dbReference type="AlphaFoldDB" id="A0A1Y1WFT0"/>
<dbReference type="OrthoDB" id="422364at2759"/>
<name>A0A1Y1WFT0_9FUNG</name>
<evidence type="ECO:0000256" key="8">
    <source>
        <dbReference type="ARBA" id="ARBA00023274"/>
    </source>
</evidence>
<comment type="subunit">
    <text evidence="9">LSm subunits form a heteromer with a doughnut shape.</text>
</comment>
<keyword evidence="7 9" id="KW-0539">Nucleus</keyword>
<comment type="subcellular location">
    <subcellularLocation>
        <location evidence="1 9">Nucleus</location>
    </subcellularLocation>
</comment>
<dbReference type="Proteomes" id="UP000193922">
    <property type="component" value="Unassembled WGS sequence"/>
</dbReference>
<keyword evidence="6 9" id="KW-0508">mRNA splicing</keyword>
<keyword evidence="3 9" id="KW-0507">mRNA processing</keyword>
<dbReference type="SUPFAM" id="SSF50182">
    <property type="entry name" value="Sm-like ribonucleoproteins"/>
    <property type="match status" value="1"/>
</dbReference>
<reference evidence="11 12" key="1">
    <citation type="submission" date="2016-07" db="EMBL/GenBank/DDBJ databases">
        <title>Pervasive Adenine N6-methylation of Active Genes in Fungi.</title>
        <authorList>
            <consortium name="DOE Joint Genome Institute"/>
            <person name="Mondo S.J."/>
            <person name="Dannebaum R.O."/>
            <person name="Kuo R.C."/>
            <person name="Labutti K."/>
            <person name="Haridas S."/>
            <person name="Kuo A."/>
            <person name="Salamov A."/>
            <person name="Ahrendt S.R."/>
            <person name="Lipzen A."/>
            <person name="Sullivan W."/>
            <person name="Andreopoulos W.B."/>
            <person name="Clum A."/>
            <person name="Lindquist E."/>
            <person name="Daum C."/>
            <person name="Ramamoorthy G.K."/>
            <person name="Gryganskyi A."/>
            <person name="Culley D."/>
            <person name="Magnuson J.K."/>
            <person name="James T.Y."/>
            <person name="O'Malley M.A."/>
            <person name="Stajich J.E."/>
            <person name="Spatafora J.W."/>
            <person name="Visel A."/>
            <person name="Grigoriev I.V."/>
        </authorList>
    </citation>
    <scope>NUCLEOTIDE SEQUENCE [LARGE SCALE GENOMIC DNA]</scope>
    <source>
        <strain evidence="11 12">ATCC 12442</strain>
    </source>
</reference>
<dbReference type="EMBL" id="MCFD01000003">
    <property type="protein sequence ID" value="ORX72421.1"/>
    <property type="molecule type" value="Genomic_DNA"/>
</dbReference>
<gene>
    <name evidence="9" type="primary">LSM8</name>
    <name evidence="11" type="ORF">DL89DRAFT_221148</name>
</gene>
<evidence type="ECO:0000256" key="3">
    <source>
        <dbReference type="ARBA" id="ARBA00022664"/>
    </source>
</evidence>
<evidence type="ECO:0000256" key="7">
    <source>
        <dbReference type="ARBA" id="ARBA00023242"/>
    </source>
</evidence>
<dbReference type="InterPro" id="IPR010920">
    <property type="entry name" value="LSM_dom_sf"/>
</dbReference>
<dbReference type="PANTHER" id="PTHR15588:SF9">
    <property type="entry name" value="U6 SNRNA-ASSOCIATED SM-LIKE PROTEIN LSM8"/>
    <property type="match status" value="1"/>
</dbReference>
<dbReference type="PROSITE" id="PS52002">
    <property type="entry name" value="SM"/>
    <property type="match status" value="1"/>
</dbReference>
<evidence type="ECO:0000256" key="2">
    <source>
        <dbReference type="ARBA" id="ARBA00006850"/>
    </source>
</evidence>
<evidence type="ECO:0000256" key="6">
    <source>
        <dbReference type="ARBA" id="ARBA00023187"/>
    </source>
</evidence>
<sequence length="95" mass="10575">MSQLMSYVDRRVSVIMNDGRLVVGTLRGLDQMTNIIMQACQERIFSEDDGVEVVNLGLYLIRGDNIAVVGLIDEEADKELDLDALRGEPLTPLTH</sequence>
<evidence type="ECO:0000313" key="12">
    <source>
        <dbReference type="Proteomes" id="UP000193922"/>
    </source>
</evidence>
<keyword evidence="5 9" id="KW-0694">RNA-binding</keyword>
<dbReference type="GO" id="GO:0005688">
    <property type="term" value="C:U6 snRNP"/>
    <property type="evidence" value="ECO:0007669"/>
    <property type="project" value="UniProtKB-UniRule"/>
</dbReference>
<dbReference type="Pfam" id="PF01423">
    <property type="entry name" value="LSM"/>
    <property type="match status" value="1"/>
</dbReference>
<dbReference type="GO" id="GO:0071011">
    <property type="term" value="C:precatalytic spliceosome"/>
    <property type="evidence" value="ECO:0007669"/>
    <property type="project" value="TreeGrafter"/>
</dbReference>
<dbReference type="InterPro" id="IPR044642">
    <property type="entry name" value="PTHR15588"/>
</dbReference>
<keyword evidence="12" id="KW-1185">Reference proteome</keyword>
<evidence type="ECO:0000259" key="10">
    <source>
        <dbReference type="PROSITE" id="PS52002"/>
    </source>
</evidence>
<organism evidence="11 12">
    <name type="scientific">Linderina pennispora</name>
    <dbReference type="NCBI Taxonomy" id="61395"/>
    <lineage>
        <taxon>Eukaryota</taxon>
        <taxon>Fungi</taxon>
        <taxon>Fungi incertae sedis</taxon>
        <taxon>Zoopagomycota</taxon>
        <taxon>Kickxellomycotina</taxon>
        <taxon>Kickxellomycetes</taxon>
        <taxon>Kickxellales</taxon>
        <taxon>Kickxellaceae</taxon>
        <taxon>Linderina</taxon>
    </lineage>
</organism>
<dbReference type="FunFam" id="2.30.30.100:FF:000027">
    <property type="entry name" value="U6 snRNA-associated Sm-like protein LSm8"/>
    <property type="match status" value="1"/>
</dbReference>
<evidence type="ECO:0000256" key="1">
    <source>
        <dbReference type="ARBA" id="ARBA00004123"/>
    </source>
</evidence>
<evidence type="ECO:0000256" key="4">
    <source>
        <dbReference type="ARBA" id="ARBA00022728"/>
    </source>
</evidence>
<dbReference type="InterPro" id="IPR034103">
    <property type="entry name" value="Lsm8"/>
</dbReference>
<dbReference type="InterPro" id="IPR001163">
    <property type="entry name" value="Sm_dom_euk/arc"/>
</dbReference>
<dbReference type="GO" id="GO:0046540">
    <property type="term" value="C:U4/U6 x U5 tri-snRNP complex"/>
    <property type="evidence" value="ECO:0007669"/>
    <property type="project" value="UniProtKB-UniRule"/>
</dbReference>
<keyword evidence="4 9" id="KW-0747">Spliceosome</keyword>